<protein>
    <submittedName>
        <fullName evidence="1">Class I SAM-dependent methyltransferase</fullName>
    </submittedName>
</protein>
<dbReference type="Gene3D" id="3.40.50.150">
    <property type="entry name" value="Vaccinia Virus protein VP39"/>
    <property type="match status" value="1"/>
</dbReference>
<keyword evidence="2" id="KW-1185">Reference proteome</keyword>
<dbReference type="GO" id="GO:0008168">
    <property type="term" value="F:methyltransferase activity"/>
    <property type="evidence" value="ECO:0007669"/>
    <property type="project" value="UniProtKB-KW"/>
</dbReference>
<name>A0A6M0H2K9_9CLOT</name>
<evidence type="ECO:0000313" key="1">
    <source>
        <dbReference type="EMBL" id="NEU04966.1"/>
    </source>
</evidence>
<reference evidence="1 2" key="1">
    <citation type="submission" date="2020-02" db="EMBL/GenBank/DDBJ databases">
        <title>Genome assembly of a novel Clostridium senegalense strain.</title>
        <authorList>
            <person name="Gupta T.B."/>
            <person name="Jauregui R."/>
            <person name="Maclean P."/>
            <person name="Nawarathana A."/>
            <person name="Brightwell G."/>
        </authorList>
    </citation>
    <scope>NUCLEOTIDE SEQUENCE [LARGE SCALE GENOMIC DNA]</scope>
    <source>
        <strain evidence="1 2">AGRFS4</strain>
    </source>
</reference>
<evidence type="ECO:0000313" key="2">
    <source>
        <dbReference type="Proteomes" id="UP000481872"/>
    </source>
</evidence>
<dbReference type="SUPFAM" id="SSF53335">
    <property type="entry name" value="S-adenosyl-L-methionine-dependent methyltransferases"/>
    <property type="match status" value="1"/>
</dbReference>
<sequence length="168" mass="19736">MEQSVFINLEETILAGDILDIGRDNYGIIYNLFKSYDKNGDVEYIEKGKESNIKEKKYDNCVLFFSLSSIINNIEKQKIIDEIYCCLKNDGLLYIWDIDKEGLKPYENHIKVYMPDKSLKEFDIKDNNPLKQSSGEKTLALLEKEFQILDFKSGAQIYYIMCKKRRKN</sequence>
<organism evidence="1 2">
    <name type="scientific">Clostridium senegalense</name>
    <dbReference type="NCBI Taxonomy" id="1465809"/>
    <lineage>
        <taxon>Bacteria</taxon>
        <taxon>Bacillati</taxon>
        <taxon>Bacillota</taxon>
        <taxon>Clostridia</taxon>
        <taxon>Eubacteriales</taxon>
        <taxon>Clostridiaceae</taxon>
        <taxon>Clostridium</taxon>
    </lineage>
</organism>
<dbReference type="EMBL" id="JAAGPU010000014">
    <property type="protein sequence ID" value="NEU04966.1"/>
    <property type="molecule type" value="Genomic_DNA"/>
</dbReference>
<accession>A0A6M0H2K9</accession>
<dbReference type="Proteomes" id="UP000481872">
    <property type="component" value="Unassembled WGS sequence"/>
</dbReference>
<gene>
    <name evidence="1" type="ORF">G3M99_08885</name>
</gene>
<keyword evidence="1" id="KW-0808">Transferase</keyword>
<dbReference type="InterPro" id="IPR029063">
    <property type="entry name" value="SAM-dependent_MTases_sf"/>
</dbReference>
<dbReference type="GO" id="GO:0032259">
    <property type="term" value="P:methylation"/>
    <property type="evidence" value="ECO:0007669"/>
    <property type="project" value="UniProtKB-KW"/>
</dbReference>
<dbReference type="AlphaFoldDB" id="A0A6M0H2K9"/>
<dbReference type="RefSeq" id="WP_061995132.1">
    <property type="nucleotide sequence ID" value="NZ_JAAGPU010000014.1"/>
</dbReference>
<proteinExistence type="predicted"/>
<keyword evidence="1" id="KW-0489">Methyltransferase</keyword>
<comment type="caution">
    <text evidence="1">The sequence shown here is derived from an EMBL/GenBank/DDBJ whole genome shotgun (WGS) entry which is preliminary data.</text>
</comment>